<reference evidence="2 3" key="1">
    <citation type="submission" date="2013-07" db="EMBL/GenBank/DDBJ databases">
        <title>The Genome Sequence of Kwoniella mangroviensis CBS10435.</title>
        <authorList>
            <consortium name="The Broad Institute Genome Sequencing Platform"/>
            <person name="Cuomo C."/>
            <person name="Litvintseva A."/>
            <person name="Chen Y."/>
            <person name="Heitman J."/>
            <person name="Sun S."/>
            <person name="Springer D."/>
            <person name="Dromer F."/>
            <person name="Young S.K."/>
            <person name="Zeng Q."/>
            <person name="Gargeya S."/>
            <person name="Fitzgerald M."/>
            <person name="Abouelleil A."/>
            <person name="Alvarado L."/>
            <person name="Berlin A.M."/>
            <person name="Chapman S.B."/>
            <person name="Dewar J."/>
            <person name="Goldberg J."/>
            <person name="Griggs A."/>
            <person name="Gujja S."/>
            <person name="Hansen M."/>
            <person name="Howarth C."/>
            <person name="Imamovic A."/>
            <person name="Larimer J."/>
            <person name="McCowan C."/>
            <person name="Murphy C."/>
            <person name="Pearson M."/>
            <person name="Priest M."/>
            <person name="Roberts A."/>
            <person name="Saif S."/>
            <person name="Shea T."/>
            <person name="Sykes S."/>
            <person name="Wortman J."/>
            <person name="Nusbaum C."/>
            <person name="Birren B."/>
        </authorList>
    </citation>
    <scope>NUCLEOTIDE SEQUENCE [LARGE SCALE GENOMIC DNA]</scope>
    <source>
        <strain evidence="2 3">CBS 10435</strain>
    </source>
</reference>
<keyword evidence="3" id="KW-1185">Reference proteome</keyword>
<gene>
    <name evidence="2" type="ORF">L486_05122</name>
</gene>
<evidence type="ECO:0000256" key="1">
    <source>
        <dbReference type="SAM" id="SignalP"/>
    </source>
</evidence>
<evidence type="ECO:0000313" key="3">
    <source>
        <dbReference type="Proteomes" id="UP000092583"/>
    </source>
</evidence>
<name>A0A1B9IQF4_9TREE</name>
<keyword evidence="1" id="KW-0732">Signal</keyword>
<reference evidence="3" key="2">
    <citation type="submission" date="2013-12" db="EMBL/GenBank/DDBJ databases">
        <title>Evolution of pathogenesis and genome organization in the Tremellales.</title>
        <authorList>
            <person name="Cuomo C."/>
            <person name="Litvintseva A."/>
            <person name="Heitman J."/>
            <person name="Chen Y."/>
            <person name="Sun S."/>
            <person name="Springer D."/>
            <person name="Dromer F."/>
            <person name="Young S."/>
            <person name="Zeng Q."/>
            <person name="Chapman S."/>
            <person name="Gujja S."/>
            <person name="Saif S."/>
            <person name="Birren B."/>
        </authorList>
    </citation>
    <scope>NUCLEOTIDE SEQUENCE [LARGE SCALE GENOMIC DNA]</scope>
    <source>
        <strain evidence="3">CBS 10435</strain>
    </source>
</reference>
<protein>
    <submittedName>
        <fullName evidence="2">Uncharacterized protein</fullName>
    </submittedName>
</protein>
<sequence length="373" mass="37727">MKTTSAIIAASALAGTAYAQANATSIVQNGLGYLSGGCIATVLSLSESSSPLNQCLDGKLLASIVTGNSSIIEPVGNYLDEFCSSQPCSNETLTNATQTLLSGCATDLTNFGLTNQTVEWAVAQYPLLRDVMCLKTSNPFNGNGTSSANTTSLTNSTSSSNSTNGTFCATSLLTELESYLGEPLTPTNIATIGLGGNSTAVDALRSIPPTALCDECIFGALSLIEEQYPQLGQIRIGGDSTGNITINSFLERTCNATASGNFTVPTNGTLPTNITESAVNSTLTPVNGTAPQANLTAALPTQFFPSVTSELASLTASATGSGAAAGLISSAESVVASATAATGPGASELVSSASSLVARAAVTDVKKRWIGQQ</sequence>
<dbReference type="STRING" id="1331196.A0A1B9IQF4"/>
<feature type="chain" id="PRO_5008628829" evidence="1">
    <location>
        <begin position="20"/>
        <end position="373"/>
    </location>
</feature>
<evidence type="ECO:0000313" key="2">
    <source>
        <dbReference type="EMBL" id="OCF57660.1"/>
    </source>
</evidence>
<feature type="signal peptide" evidence="1">
    <location>
        <begin position="1"/>
        <end position="19"/>
    </location>
</feature>
<dbReference type="OrthoDB" id="2536450at2759"/>
<proteinExistence type="predicted"/>
<organism evidence="2 3">
    <name type="scientific">Kwoniella mangroviensis CBS 10435</name>
    <dbReference type="NCBI Taxonomy" id="1331196"/>
    <lineage>
        <taxon>Eukaryota</taxon>
        <taxon>Fungi</taxon>
        <taxon>Dikarya</taxon>
        <taxon>Basidiomycota</taxon>
        <taxon>Agaricomycotina</taxon>
        <taxon>Tremellomycetes</taxon>
        <taxon>Tremellales</taxon>
        <taxon>Cryptococcaceae</taxon>
        <taxon>Kwoniella</taxon>
    </lineage>
</organism>
<dbReference type="PANTHER" id="PTHR34862:SF1">
    <property type="entry name" value="SPARK DOMAIN-CONTAINING PROTEIN"/>
    <property type="match status" value="1"/>
</dbReference>
<dbReference type="AlphaFoldDB" id="A0A1B9IQF4"/>
<dbReference type="Proteomes" id="UP000092583">
    <property type="component" value="Unassembled WGS sequence"/>
</dbReference>
<accession>A0A1B9IQF4</accession>
<dbReference type="PANTHER" id="PTHR34862">
    <property type="entry name" value="SPARK DOMAIN-CONTAINING PROTEIN"/>
    <property type="match status" value="1"/>
</dbReference>
<dbReference type="EMBL" id="KI669463">
    <property type="protein sequence ID" value="OCF57660.1"/>
    <property type="molecule type" value="Genomic_DNA"/>
</dbReference>